<dbReference type="Pfam" id="PF02514">
    <property type="entry name" value="CobN-Mg_chel"/>
    <property type="match status" value="1"/>
</dbReference>
<sequence>MHLLKAQGAPIGDGTEAVDLGLSPADVVIVSAADTEIAGLSRAHAALGGEAPSLRLASLQKLRHHMSVDLFLENTVARSKLLVLRLLGGESYWPYGLDESLRVARRHGVKLAVMPGCHNADPDLVARSTVPAGDADALWRLLVEGGPENLASALRVCRALLDGGTPDAAPAPTPPAGLFWPGLASPTLDDLRALWPKGSPVAPIVFYRAQYQAGDVAPVEALIAALEGRGLAPLPIYVSSLKEAAAADFVRRTFAEARPDVVLNATAFAVSKPGAAWSGSPLDCADAPVLQVVFAGMDRATWEGSPRGLGARDLAMAVALPEIDGRIMTRAVAFKSVGRFDAATETDVVALEPVSDRIDFVADLAVNWARLRRTPRAERKIALILANYPTGAARLANGVGLDTPESTAVMLDALREAGYGADGAPKTGAEVVEAMTDALTMSIGAPEPPPSSSGLSGGPMPGVEHDASGVAASGTMGPPVKPEDDEVRSETRLPLSAYERFLTTVPSAAREKIAARWGAPQADPTFDPDTQSFRLPIRQYGNLVLGVQPSRGFDLDPKAAHHDPDLPPPHGHLAFYAWLRESFGAQAVVHVGKHGNLEWLPGKALALSSECFPEIALGPLPHVYPFIVNDPGEGAAAKRRSSAVIVDHLTPPLARAEGSAQLREIETLVDEYAEAEGLDPRRTKTLGTQILKRAADLGLDRDCGFSIADDPDDALTKLDAFLCEVKELQVRNGLHVFGRSPEGRKRAELLVALARSPRGPRPEDASLLRALAADCGLEGFDPLAAEFSSPWSGPKPGALVQVSDEPWRTAGDTVERLEQLALSLVEGLGDPCPAAAGRVAEPKARSGG</sequence>
<evidence type="ECO:0000313" key="4">
    <source>
        <dbReference type="Proteomes" id="UP001181622"/>
    </source>
</evidence>
<evidence type="ECO:0000259" key="2">
    <source>
        <dbReference type="Pfam" id="PF02514"/>
    </source>
</evidence>
<name>A0ABU1DLD5_9HYPH</name>
<accession>A0ABU1DLD5</accession>
<dbReference type="Proteomes" id="UP001181622">
    <property type="component" value="Unassembled WGS sequence"/>
</dbReference>
<feature type="non-terminal residue" evidence="3">
    <location>
        <position position="848"/>
    </location>
</feature>
<dbReference type="CDD" id="cd10150">
    <property type="entry name" value="CobN_like"/>
    <property type="match status" value="1"/>
</dbReference>
<keyword evidence="4" id="KW-1185">Reference proteome</keyword>
<evidence type="ECO:0000313" key="3">
    <source>
        <dbReference type="EMBL" id="MDR4308901.1"/>
    </source>
</evidence>
<dbReference type="PANTHER" id="PTHR44119:SF4">
    <property type="entry name" value="AEROBIC COBALTOCHELATASE SUBUNIT COBN"/>
    <property type="match status" value="1"/>
</dbReference>
<dbReference type="PANTHER" id="PTHR44119">
    <property type="entry name" value="MAGNESIUM-CHELATASE SUBUNIT CHLH, CHLOROPLASTIC"/>
    <property type="match status" value="1"/>
</dbReference>
<dbReference type="InterPro" id="IPR003672">
    <property type="entry name" value="CobN/Mg_chltase"/>
</dbReference>
<comment type="caution">
    <text evidence="3">The sequence shown here is derived from an EMBL/GenBank/DDBJ whole genome shotgun (WGS) entry which is preliminary data.</text>
</comment>
<reference evidence="3" key="1">
    <citation type="submission" date="2020-10" db="EMBL/GenBank/DDBJ databases">
        <authorList>
            <person name="Abbas A."/>
            <person name="Razzaq R."/>
            <person name="Waqas M."/>
            <person name="Abbas N."/>
            <person name="Nielsen T.K."/>
            <person name="Hansen L.H."/>
            <person name="Hussain S."/>
            <person name="Shahid M."/>
        </authorList>
    </citation>
    <scope>NUCLEOTIDE SEQUENCE</scope>
    <source>
        <strain evidence="3">S14</strain>
    </source>
</reference>
<feature type="region of interest" description="Disordered" evidence="1">
    <location>
        <begin position="444"/>
        <end position="487"/>
    </location>
</feature>
<dbReference type="RefSeq" id="WP_309395031.1">
    <property type="nucleotide sequence ID" value="NZ_JADBEO010000093.1"/>
</dbReference>
<feature type="domain" description="CobN/magnesium chelatase" evidence="2">
    <location>
        <begin position="139"/>
        <end position="828"/>
    </location>
</feature>
<evidence type="ECO:0000256" key="1">
    <source>
        <dbReference type="SAM" id="MobiDB-lite"/>
    </source>
</evidence>
<dbReference type="EMBL" id="JADBEO010000093">
    <property type="protein sequence ID" value="MDR4308901.1"/>
    <property type="molecule type" value="Genomic_DNA"/>
</dbReference>
<organism evidence="3 4">
    <name type="scientific">Chelatococcus sambhunathii</name>
    <dbReference type="NCBI Taxonomy" id="363953"/>
    <lineage>
        <taxon>Bacteria</taxon>
        <taxon>Pseudomonadati</taxon>
        <taxon>Pseudomonadota</taxon>
        <taxon>Alphaproteobacteria</taxon>
        <taxon>Hyphomicrobiales</taxon>
        <taxon>Chelatococcaceae</taxon>
        <taxon>Chelatococcus</taxon>
    </lineage>
</organism>
<proteinExistence type="predicted"/>
<gene>
    <name evidence="3" type="ORF">IHQ68_19945</name>
</gene>
<protein>
    <submittedName>
        <fullName evidence="3">Cobaltochelatase subunit CobN</fullName>
    </submittedName>
</protein>